<proteinExistence type="inferred from homology"/>
<dbReference type="FunFam" id="3.40.50.1820:FF:000315">
    <property type="entry name" value="Probable carboxylesterase 18"/>
    <property type="match status" value="1"/>
</dbReference>
<dbReference type="GO" id="GO:0009860">
    <property type="term" value="P:pollen tube growth"/>
    <property type="evidence" value="ECO:0007669"/>
    <property type="project" value="TreeGrafter"/>
</dbReference>
<evidence type="ECO:0000256" key="1">
    <source>
        <dbReference type="ARBA" id="ARBA00010515"/>
    </source>
</evidence>
<comment type="similarity">
    <text evidence="1">Belongs to the 'GDXG' lipolytic enzyme family.</text>
</comment>
<evidence type="ECO:0000313" key="5">
    <source>
        <dbReference type="Proteomes" id="UP000501690"/>
    </source>
</evidence>
<keyword evidence="5" id="KW-1185">Reference proteome</keyword>
<keyword evidence="2" id="KW-0378">Hydrolase</keyword>
<dbReference type="InterPro" id="IPR029058">
    <property type="entry name" value="AB_hydrolase_fold"/>
</dbReference>
<feature type="domain" description="Alpha/beta hydrolase fold-3" evidence="3">
    <location>
        <begin position="91"/>
        <end position="307"/>
    </location>
</feature>
<dbReference type="PROSITE" id="PS01173">
    <property type="entry name" value="LIPASE_GDXG_HIS"/>
    <property type="match status" value="1"/>
</dbReference>
<evidence type="ECO:0000256" key="2">
    <source>
        <dbReference type="ARBA" id="ARBA00022801"/>
    </source>
</evidence>
<evidence type="ECO:0000259" key="3">
    <source>
        <dbReference type="Pfam" id="PF07859"/>
    </source>
</evidence>
<protein>
    <submittedName>
        <fullName evidence="4">Gibberellin receptor GID1</fullName>
    </submittedName>
</protein>
<dbReference type="Gramene" id="Vigun04g171000.1.v1.2">
    <property type="protein sequence ID" value="Vigun04g171000.1.v1.2.CDS.1"/>
    <property type="gene ID" value="Vigun04g171000.v1.2"/>
</dbReference>
<dbReference type="InterPro" id="IPR002168">
    <property type="entry name" value="Lipase_GDXG_HIS_AS"/>
</dbReference>
<dbReference type="Proteomes" id="UP000501690">
    <property type="component" value="Linkage Group LG5"/>
</dbReference>
<name>A0A4D6M4E8_VIGUN</name>
<keyword evidence="4" id="KW-0675">Receptor</keyword>
<dbReference type="PANTHER" id="PTHR23024:SF653">
    <property type="entry name" value="CARBOXYLESTERASE"/>
    <property type="match status" value="1"/>
</dbReference>
<dbReference type="SUPFAM" id="SSF53474">
    <property type="entry name" value="alpha/beta-Hydrolases"/>
    <property type="match status" value="1"/>
</dbReference>
<evidence type="ECO:0000313" key="4">
    <source>
        <dbReference type="EMBL" id="QCD95046.1"/>
    </source>
</evidence>
<dbReference type="PANTHER" id="PTHR23024">
    <property type="entry name" value="ARYLACETAMIDE DEACETYLASE"/>
    <property type="match status" value="1"/>
</dbReference>
<dbReference type="Gene3D" id="3.40.50.1820">
    <property type="entry name" value="alpha/beta hydrolase"/>
    <property type="match status" value="1"/>
</dbReference>
<dbReference type="AlphaFoldDB" id="A0A4D6M4E8"/>
<dbReference type="OrthoDB" id="408631at2759"/>
<dbReference type="EMBL" id="CP039349">
    <property type="protein sequence ID" value="QCD95046.1"/>
    <property type="molecule type" value="Genomic_DNA"/>
</dbReference>
<dbReference type="GO" id="GO:0052689">
    <property type="term" value="F:carboxylic ester hydrolase activity"/>
    <property type="evidence" value="ECO:0007669"/>
    <property type="project" value="TreeGrafter"/>
</dbReference>
<reference evidence="4 5" key="1">
    <citation type="submission" date="2019-04" db="EMBL/GenBank/DDBJ databases">
        <title>An improved genome assembly and genetic linkage map for asparagus bean, Vigna unguiculata ssp. sesquipedialis.</title>
        <authorList>
            <person name="Xia Q."/>
            <person name="Zhang R."/>
            <person name="Dong Y."/>
        </authorList>
    </citation>
    <scope>NUCLEOTIDE SEQUENCE [LARGE SCALE GENOMIC DNA]</scope>
    <source>
        <tissue evidence="4">Leaf</tissue>
    </source>
</reference>
<dbReference type="InterPro" id="IPR013094">
    <property type="entry name" value="AB_hydrolase_3"/>
</dbReference>
<sequence length="337" mass="37606">MPSQTEKPKLVLPLKTRVTLSFLSAVTDFARRCDGTVNRGFMKFLDYKTPSKAKSVNGVSTKDVTVDANRNLWIRVFTPKGYSGDGVLPVVIFFHGGGFAFLSPDSFAYDAVCRRFCRRIPAVIVSVNYRHTPEHRFPSQYDDGEDVLKFLAENPAVLPEYADLSKCFLAGDSAGANLAHQVAVRVAKSGLRGVRLVGLVSIQPWFGGEERTAAEVKFEGAPLVSTSRTDWLWKAFLPEGSDRDHWAVNVSGANSEDLSGLDYPNTLVIVGGFDPLQDWQRRYCEWLKKSGKKAQLIEYPTMIHAFYIFPELPESSQLISQVKDFITNRISDLKLSL</sequence>
<dbReference type="InterPro" id="IPR050466">
    <property type="entry name" value="Carboxylest/Gibb_receptor"/>
</dbReference>
<accession>A0A4D6M4E8</accession>
<gene>
    <name evidence="4" type="ORF">DEO72_LG5g3138</name>
</gene>
<organism evidence="4 5">
    <name type="scientific">Vigna unguiculata</name>
    <name type="common">Cowpea</name>
    <dbReference type="NCBI Taxonomy" id="3917"/>
    <lineage>
        <taxon>Eukaryota</taxon>
        <taxon>Viridiplantae</taxon>
        <taxon>Streptophyta</taxon>
        <taxon>Embryophyta</taxon>
        <taxon>Tracheophyta</taxon>
        <taxon>Spermatophyta</taxon>
        <taxon>Magnoliopsida</taxon>
        <taxon>eudicotyledons</taxon>
        <taxon>Gunneridae</taxon>
        <taxon>Pentapetalae</taxon>
        <taxon>rosids</taxon>
        <taxon>fabids</taxon>
        <taxon>Fabales</taxon>
        <taxon>Fabaceae</taxon>
        <taxon>Papilionoideae</taxon>
        <taxon>50 kb inversion clade</taxon>
        <taxon>NPAAA clade</taxon>
        <taxon>indigoferoid/millettioid clade</taxon>
        <taxon>Phaseoleae</taxon>
        <taxon>Vigna</taxon>
    </lineage>
</organism>
<dbReference type="Pfam" id="PF07859">
    <property type="entry name" value="Abhydrolase_3"/>
    <property type="match status" value="1"/>
</dbReference>